<dbReference type="AlphaFoldDB" id="J0X1D2"/>
<keyword evidence="2" id="KW-0328">Glycosyltransferase</keyword>
<keyword evidence="3" id="KW-0808">Transferase</keyword>
<dbReference type="STRING" id="857290.HMPREF9156_00413"/>
<evidence type="ECO:0008006" key="7">
    <source>
        <dbReference type="Google" id="ProtNLM"/>
    </source>
</evidence>
<feature type="transmembrane region" description="Helical" evidence="4">
    <location>
        <begin position="6"/>
        <end position="27"/>
    </location>
</feature>
<feature type="transmembrane region" description="Helical" evidence="4">
    <location>
        <begin position="300"/>
        <end position="327"/>
    </location>
</feature>
<feature type="transmembrane region" description="Helical" evidence="4">
    <location>
        <begin position="372"/>
        <end position="395"/>
    </location>
</feature>
<dbReference type="Gene3D" id="3.90.550.10">
    <property type="entry name" value="Spore Coat Polysaccharide Biosynthesis Protein SpsA, Chain A"/>
    <property type="match status" value="1"/>
</dbReference>
<dbReference type="GO" id="GO:0016757">
    <property type="term" value="F:glycosyltransferase activity"/>
    <property type="evidence" value="ECO:0007669"/>
    <property type="project" value="UniProtKB-KW"/>
</dbReference>
<evidence type="ECO:0000256" key="1">
    <source>
        <dbReference type="ARBA" id="ARBA00006739"/>
    </source>
</evidence>
<dbReference type="SUPFAM" id="SSF53448">
    <property type="entry name" value="Nucleotide-diphospho-sugar transferases"/>
    <property type="match status" value="1"/>
</dbReference>
<protein>
    <recommendedName>
        <fullName evidence="7">Glycosyltransferase 2-like domain-containing protein</fullName>
    </recommendedName>
</protein>
<evidence type="ECO:0000256" key="3">
    <source>
        <dbReference type="ARBA" id="ARBA00022679"/>
    </source>
</evidence>
<dbReference type="HOGENOM" id="CLU_023978_1_0_11"/>
<dbReference type="InterPro" id="IPR029044">
    <property type="entry name" value="Nucleotide-diphossugar_trans"/>
</dbReference>
<dbReference type="Proteomes" id="UP000006415">
    <property type="component" value="Unassembled WGS sequence"/>
</dbReference>
<gene>
    <name evidence="5" type="ORF">HMPREF9156_00413</name>
</gene>
<keyword evidence="4" id="KW-1133">Transmembrane helix</keyword>
<dbReference type="eggNOG" id="COG1215">
    <property type="taxonomic scope" value="Bacteria"/>
</dbReference>
<keyword evidence="4" id="KW-0812">Transmembrane</keyword>
<dbReference type="RefSeq" id="WP_007147481.1">
    <property type="nucleotide sequence ID" value="NZ_AKCI01000001.1"/>
</dbReference>
<dbReference type="Pfam" id="PF13641">
    <property type="entry name" value="Glyco_tranf_2_3"/>
    <property type="match status" value="1"/>
</dbReference>
<accession>J0X1D2</accession>
<reference evidence="5 6" key="1">
    <citation type="submission" date="2012-01" db="EMBL/GenBank/DDBJ databases">
        <title>The Genome Sequence of Scardovia wiggsiae F0424.</title>
        <authorList>
            <consortium name="The Broad Institute Genome Sequencing Platform"/>
            <person name="Earl A."/>
            <person name="Ward D."/>
            <person name="Feldgarden M."/>
            <person name="Gevers D."/>
            <person name="Izard J."/>
            <person name="Ganesan A."/>
            <person name="Baranova O.V."/>
            <person name="Blanton J.M."/>
            <person name="Tanner A.C."/>
            <person name="Mathney J."/>
            <person name="Dewhirst F.E."/>
            <person name="Young S.K."/>
            <person name="Zeng Q."/>
            <person name="Gargeya S."/>
            <person name="Fitzgerald M."/>
            <person name="Haas B."/>
            <person name="Abouelleil A."/>
            <person name="Alvarado L."/>
            <person name="Arachchi H.M."/>
            <person name="Berlin A."/>
            <person name="Chapman S.B."/>
            <person name="Gearin G."/>
            <person name="Goldberg J."/>
            <person name="Griggs A."/>
            <person name="Gujja S."/>
            <person name="Hansen M."/>
            <person name="Heiman D."/>
            <person name="Howarth C."/>
            <person name="Larimer J."/>
            <person name="Lui A."/>
            <person name="MacDonald P.J.P."/>
            <person name="McCowen C."/>
            <person name="Montmayeur A."/>
            <person name="Murphy C."/>
            <person name="Neiman D."/>
            <person name="Pearson M."/>
            <person name="Priest M."/>
            <person name="Roberts A."/>
            <person name="Saif S."/>
            <person name="Shea T."/>
            <person name="Sisk P."/>
            <person name="Stolte C."/>
            <person name="Sykes S."/>
            <person name="Wortman J."/>
            <person name="Nusbaum C."/>
            <person name="Birren B."/>
        </authorList>
    </citation>
    <scope>NUCLEOTIDE SEQUENCE [LARGE SCALE GENOMIC DNA]</scope>
    <source>
        <strain evidence="5 6">F0424</strain>
    </source>
</reference>
<dbReference type="PANTHER" id="PTHR43630">
    <property type="entry name" value="POLY-BETA-1,6-N-ACETYL-D-GLUCOSAMINE SYNTHASE"/>
    <property type="match status" value="1"/>
</dbReference>
<evidence type="ECO:0000256" key="4">
    <source>
        <dbReference type="SAM" id="Phobius"/>
    </source>
</evidence>
<keyword evidence="4" id="KW-0472">Membrane</keyword>
<proteinExistence type="inferred from homology"/>
<comment type="similarity">
    <text evidence="1">Belongs to the glycosyltransferase 2 family.</text>
</comment>
<evidence type="ECO:0000256" key="2">
    <source>
        <dbReference type="ARBA" id="ARBA00022676"/>
    </source>
</evidence>
<dbReference type="EMBL" id="AGZS01000001">
    <property type="protein sequence ID" value="EJD65649.1"/>
    <property type="molecule type" value="Genomic_DNA"/>
</dbReference>
<evidence type="ECO:0000313" key="6">
    <source>
        <dbReference type="Proteomes" id="UP000006415"/>
    </source>
</evidence>
<evidence type="ECO:0000313" key="5">
    <source>
        <dbReference type="EMBL" id="EJD65649.1"/>
    </source>
</evidence>
<dbReference type="CDD" id="cd06438">
    <property type="entry name" value="EpsO_like"/>
    <property type="match status" value="1"/>
</dbReference>
<dbReference type="OrthoDB" id="9797391at2"/>
<name>J0X1D2_9BIFI</name>
<feature type="transmembrane region" description="Helical" evidence="4">
    <location>
        <begin position="339"/>
        <end position="360"/>
    </location>
</feature>
<comment type="caution">
    <text evidence="5">The sequence shown here is derived from an EMBL/GenBank/DDBJ whole genome shotgun (WGS) entry which is preliminary data.</text>
</comment>
<keyword evidence="6" id="KW-1185">Reference proteome</keyword>
<dbReference type="PANTHER" id="PTHR43630:SF1">
    <property type="entry name" value="POLY-BETA-1,6-N-ACETYL-D-GLUCOSAMINE SYNTHASE"/>
    <property type="match status" value="1"/>
</dbReference>
<sequence>MVLLQFLDVVILILGILSFGYQVLYFIAGFFGKPQKYAAAPQDKHYAVLISARNESQVIGNLIGSLHKQTYPSELVDIWVVADNCTDDTADVCRGLGCRVLERFNQEQVGKGYALKFLFNYMRDRKFSDIYDAYFIFDADNLLDPKYIEEMNNAFQQGYDAVTSYRNSTNLAENWVSAGSALWFIFQSRLLNAGRSILGNNGWIGGTGFMFSKKIMERNAGWKFHLLTEDVEFTMDCILSGDHIGYCSTAVFYDEQPASFKQSWNQRVRWSKGFLQVFRYYGLSMIRWSIRERDLSAMDLTLIICPFMVISLIRFALSILYAALGYVSWESQLANFSTYWVSLVGTVVGFTVLAVFVCILERKKINATNRELVAYCLSFPWFMLSYVPISFVAIFSKSQWKPITHKGTGAAGKEDK</sequence>
<organism evidence="5 6">
    <name type="scientific">Scardovia wiggsiae F0424</name>
    <dbReference type="NCBI Taxonomy" id="857290"/>
    <lineage>
        <taxon>Bacteria</taxon>
        <taxon>Bacillati</taxon>
        <taxon>Actinomycetota</taxon>
        <taxon>Actinomycetes</taxon>
        <taxon>Bifidobacteriales</taxon>
        <taxon>Bifidobacteriaceae</taxon>
        <taxon>Scardovia</taxon>
    </lineage>
</organism>